<accession>A0A5C6P8D9</accession>
<dbReference type="PANTHER" id="PTHR15654">
    <property type="entry name" value="COILED-COIL DOMAIN-CONTAINING PROTEIN 113-RELATED"/>
    <property type="match status" value="1"/>
</dbReference>
<evidence type="ECO:0000256" key="5">
    <source>
        <dbReference type="ARBA" id="ARBA00044506"/>
    </source>
</evidence>
<evidence type="ECO:0000313" key="11">
    <source>
        <dbReference type="Proteomes" id="UP000324091"/>
    </source>
</evidence>
<keyword evidence="3 7" id="KW-0175">Coiled coil</keyword>
<comment type="subcellular location">
    <subcellularLocation>
        <location evidence="1">Cell projection</location>
        <location evidence="1">Cilium</location>
    </subcellularLocation>
</comment>
<evidence type="ECO:0000256" key="1">
    <source>
        <dbReference type="ARBA" id="ARBA00004138"/>
    </source>
</evidence>
<dbReference type="GO" id="GO:0005930">
    <property type="term" value="C:axoneme"/>
    <property type="evidence" value="ECO:0007669"/>
    <property type="project" value="TreeGrafter"/>
</dbReference>
<evidence type="ECO:0000313" key="10">
    <source>
        <dbReference type="EMBL" id="TWW75675.1"/>
    </source>
</evidence>
<evidence type="ECO:0000256" key="7">
    <source>
        <dbReference type="SAM" id="Coils"/>
    </source>
</evidence>
<organism evidence="10 11">
    <name type="scientific">Takifugu flavidus</name>
    <name type="common">sansaifugu</name>
    <dbReference type="NCBI Taxonomy" id="433684"/>
    <lineage>
        <taxon>Eukaryota</taxon>
        <taxon>Metazoa</taxon>
        <taxon>Chordata</taxon>
        <taxon>Craniata</taxon>
        <taxon>Vertebrata</taxon>
        <taxon>Euteleostomi</taxon>
        <taxon>Actinopterygii</taxon>
        <taxon>Neopterygii</taxon>
        <taxon>Teleostei</taxon>
        <taxon>Neoteleostei</taxon>
        <taxon>Acanthomorphata</taxon>
        <taxon>Eupercaria</taxon>
        <taxon>Tetraodontiformes</taxon>
        <taxon>Tetradontoidea</taxon>
        <taxon>Tetraodontidae</taxon>
        <taxon>Takifugu</taxon>
    </lineage>
</organism>
<dbReference type="AlphaFoldDB" id="A0A5C6P8D9"/>
<feature type="region of interest" description="Disordered" evidence="8">
    <location>
        <begin position="81"/>
        <end position="116"/>
    </location>
</feature>
<feature type="domain" description="CCDC113/CCDC96 coiled-coil" evidence="9">
    <location>
        <begin position="247"/>
        <end position="358"/>
    </location>
</feature>
<evidence type="ECO:0000256" key="8">
    <source>
        <dbReference type="SAM" id="MobiDB-lite"/>
    </source>
</evidence>
<keyword evidence="2" id="KW-0970">Cilium biogenesis/degradation</keyword>
<dbReference type="EMBL" id="RHFK02000005">
    <property type="protein sequence ID" value="TWW75675.1"/>
    <property type="molecule type" value="Genomic_DNA"/>
</dbReference>
<keyword evidence="4" id="KW-0966">Cell projection</keyword>
<comment type="caution">
    <text evidence="10">The sequence shown here is derived from an EMBL/GenBank/DDBJ whole genome shotgun (WGS) entry which is preliminary data.</text>
</comment>
<dbReference type="InterPro" id="IPR051885">
    <property type="entry name" value="CC_CF"/>
</dbReference>
<dbReference type="Pfam" id="PF13870">
    <property type="entry name" value="CCDC113_CCDC96_CC"/>
    <property type="match status" value="1"/>
</dbReference>
<reference evidence="10 11" key="1">
    <citation type="submission" date="2019-04" db="EMBL/GenBank/DDBJ databases">
        <title>Chromosome genome assembly for Takifugu flavidus.</title>
        <authorList>
            <person name="Xiao S."/>
        </authorList>
    </citation>
    <scope>NUCLEOTIDE SEQUENCE [LARGE SCALE GENOMIC DNA]</scope>
    <source>
        <strain evidence="10">HTHZ2018</strain>
        <tissue evidence="10">Muscle</tissue>
    </source>
</reference>
<gene>
    <name evidence="10" type="ORF">D4764_13G0003370</name>
</gene>
<dbReference type="GO" id="GO:0036064">
    <property type="term" value="C:ciliary basal body"/>
    <property type="evidence" value="ECO:0007669"/>
    <property type="project" value="TreeGrafter"/>
</dbReference>
<evidence type="ECO:0000256" key="6">
    <source>
        <dbReference type="ARBA" id="ARBA00044798"/>
    </source>
</evidence>
<dbReference type="PANTHER" id="PTHR15654:SF2">
    <property type="entry name" value="COILED-COIL DOMAIN-CONTAINING PROTEIN 113"/>
    <property type="match status" value="1"/>
</dbReference>
<comment type="similarity">
    <text evidence="5">Belongs to the CFAP263 family.</text>
</comment>
<sequence>MLGFIVKPEKKFRERSLSDYAISVCTLATMEAQASSSARRDEKKRKIDLHNQVEELKCFNEALLAENEMFERFISRSKEQNQLSSLAPQKDGRGHKKNLGIHSNLSGRRHQLTLEEKLHVSREEIAEAQKDLENLRETNEGTCDAYKASLKEAGLHLEEIRKAKNEFEHKMQERMNDKRLEMKEPEKCLQYLEDKAKAAQVEILRLKNDALKVIENKLKHNFHQKREKGKTSYEEIFQDWGEHKSEKSLDELRANSLEVQRVLTVHKEKLHNSTSEHKELCKEIRKKKEMLRKLERELQQAGEGRFKAENLNQRLRHQMANYVVPGVSEYLQARVECKRLQQDIHTWERKVRIAQMTAKTSAKAATPACGDVGGPRTAGHQIPVKLPPLPEHRWKGRKLQMLDVIV</sequence>
<evidence type="ECO:0000256" key="3">
    <source>
        <dbReference type="ARBA" id="ARBA00023054"/>
    </source>
</evidence>
<evidence type="ECO:0000259" key="9">
    <source>
        <dbReference type="Pfam" id="PF13870"/>
    </source>
</evidence>
<feature type="coiled-coil region" evidence="7">
    <location>
        <begin position="277"/>
        <end position="350"/>
    </location>
</feature>
<evidence type="ECO:0000256" key="4">
    <source>
        <dbReference type="ARBA" id="ARBA00023273"/>
    </source>
</evidence>
<dbReference type="GO" id="GO:0060271">
    <property type="term" value="P:cilium assembly"/>
    <property type="evidence" value="ECO:0007669"/>
    <property type="project" value="TreeGrafter"/>
</dbReference>
<dbReference type="Proteomes" id="UP000324091">
    <property type="component" value="Chromosome 13"/>
</dbReference>
<protein>
    <recommendedName>
        <fullName evidence="6">Cilia- and flagella-associated protein 263</fullName>
    </recommendedName>
</protein>
<dbReference type="InterPro" id="IPR025254">
    <property type="entry name" value="CCDC113/CCDC96_CC"/>
</dbReference>
<keyword evidence="11" id="KW-1185">Reference proteome</keyword>
<proteinExistence type="inferred from homology"/>
<evidence type="ECO:0000256" key="2">
    <source>
        <dbReference type="ARBA" id="ARBA00022794"/>
    </source>
</evidence>
<name>A0A5C6P8D9_9TELE</name>